<proteinExistence type="inferred from homology"/>
<evidence type="ECO:0000256" key="3">
    <source>
        <dbReference type="ARBA" id="ARBA00022525"/>
    </source>
</evidence>
<comment type="subcellular location">
    <subcellularLocation>
        <location evidence="1">Secreted</location>
        <location evidence="1">Extracellular space</location>
    </subcellularLocation>
</comment>
<dbReference type="Proteomes" id="UP001157418">
    <property type="component" value="Unassembled WGS sequence"/>
</dbReference>
<dbReference type="GO" id="GO:0005576">
    <property type="term" value="C:extracellular region"/>
    <property type="evidence" value="ECO:0007669"/>
    <property type="project" value="UniProtKB-SubCell"/>
</dbReference>
<accession>A0AAU9N098</accession>
<sequence>MHPLEVPGLLMSSWASRFKSTIKKNAIPINDLASTTTMASSQTLTTLFIFSLVSFSYAASGPPKLPKPKAIHLPIRKNQTTLQYYTTFESGNPEEPNIIDALIDLGSPSVWYDCTSYVSSSYKRASCGSSRCKKARGSSCIDCNKTLRPGCSKKDTCGVLTYVPYLVYYTDQVLSEDTMRVYSTDRAYVWFSYYIKKFQFSCALTVESLPGDHAKGLAGFANINISLPSQISSSLKLAKKFALCLPSSSESGLGDIFIGGGPYYMPPSIEDQSLSLVTTPLVVNPIATNPFFADGEPSLEYFINVKYIEIHGKRVAFSPSLLSIDKNGVGGTKITTMEPYTTLHSSIYNSLVKEFTKEASMNKIKKVKAVAPFVECFDSRTVPNTLTGPAVPNIDLVLEGITVRMRLYGANSMVKAKKNVICLAFFDGGIWPTTSIVLGGHQLENYILEFDLTASTLGLSSSLLLQNTSCSHSRVY</sequence>
<dbReference type="PROSITE" id="PS51767">
    <property type="entry name" value="PEPTIDASE_A1"/>
    <property type="match status" value="1"/>
</dbReference>
<dbReference type="GO" id="GO:0004190">
    <property type="term" value="F:aspartic-type endopeptidase activity"/>
    <property type="evidence" value="ECO:0007669"/>
    <property type="project" value="InterPro"/>
</dbReference>
<dbReference type="GO" id="GO:0006508">
    <property type="term" value="P:proteolysis"/>
    <property type="evidence" value="ECO:0007669"/>
    <property type="project" value="InterPro"/>
</dbReference>
<name>A0AAU9N098_9ASTR</name>
<keyword evidence="3" id="KW-0964">Secreted</keyword>
<evidence type="ECO:0000313" key="7">
    <source>
        <dbReference type="Proteomes" id="UP001157418"/>
    </source>
</evidence>
<evidence type="ECO:0000256" key="4">
    <source>
        <dbReference type="ARBA" id="ARBA00022729"/>
    </source>
</evidence>
<protein>
    <recommendedName>
        <fullName evidence="5">Peptidase A1 domain-containing protein</fullName>
    </recommendedName>
</protein>
<evidence type="ECO:0000256" key="1">
    <source>
        <dbReference type="ARBA" id="ARBA00004239"/>
    </source>
</evidence>
<dbReference type="Pfam" id="PF14543">
    <property type="entry name" value="TAXi_N"/>
    <property type="match status" value="1"/>
</dbReference>
<dbReference type="EMBL" id="CAKMRJ010003334">
    <property type="protein sequence ID" value="CAH1432550.1"/>
    <property type="molecule type" value="Genomic_DNA"/>
</dbReference>
<keyword evidence="4" id="KW-0732">Signal</keyword>
<gene>
    <name evidence="6" type="ORF">LVIROSA_LOCUS19193</name>
</gene>
<dbReference type="InterPro" id="IPR032861">
    <property type="entry name" value="TAXi_N"/>
</dbReference>
<evidence type="ECO:0000256" key="2">
    <source>
        <dbReference type="ARBA" id="ARBA00007447"/>
    </source>
</evidence>
<comment type="similarity">
    <text evidence="2">Belongs to the peptidase A1 family.</text>
</comment>
<keyword evidence="7" id="KW-1185">Reference proteome</keyword>
<dbReference type="InterPro" id="IPR032799">
    <property type="entry name" value="TAXi_C"/>
</dbReference>
<dbReference type="InterPro" id="IPR021109">
    <property type="entry name" value="Peptidase_aspartic_dom_sf"/>
</dbReference>
<dbReference type="Gene3D" id="2.40.70.10">
    <property type="entry name" value="Acid Proteases"/>
    <property type="match status" value="2"/>
</dbReference>
<dbReference type="PANTHER" id="PTHR47965">
    <property type="entry name" value="ASPARTYL PROTEASE-RELATED"/>
    <property type="match status" value="1"/>
</dbReference>
<dbReference type="Pfam" id="PF14541">
    <property type="entry name" value="TAXi_C"/>
    <property type="match status" value="1"/>
</dbReference>
<dbReference type="PANTHER" id="PTHR47965:SF68">
    <property type="entry name" value="BASIC 7S GLOBULIN-LIKE"/>
    <property type="match status" value="1"/>
</dbReference>
<comment type="caution">
    <text evidence="6">The sequence shown here is derived from an EMBL/GenBank/DDBJ whole genome shotgun (WGS) entry which is preliminary data.</text>
</comment>
<reference evidence="6 7" key="1">
    <citation type="submission" date="2022-01" db="EMBL/GenBank/DDBJ databases">
        <authorList>
            <person name="Xiong W."/>
            <person name="Schranz E."/>
        </authorList>
    </citation>
    <scope>NUCLEOTIDE SEQUENCE [LARGE SCALE GENOMIC DNA]</scope>
</reference>
<dbReference type="AlphaFoldDB" id="A0AAU9N098"/>
<dbReference type="InterPro" id="IPR033121">
    <property type="entry name" value="PEPTIDASE_A1"/>
</dbReference>
<evidence type="ECO:0000313" key="6">
    <source>
        <dbReference type="EMBL" id="CAH1432550.1"/>
    </source>
</evidence>
<dbReference type="SUPFAM" id="SSF50630">
    <property type="entry name" value="Acid proteases"/>
    <property type="match status" value="1"/>
</dbReference>
<organism evidence="6 7">
    <name type="scientific">Lactuca virosa</name>
    <dbReference type="NCBI Taxonomy" id="75947"/>
    <lineage>
        <taxon>Eukaryota</taxon>
        <taxon>Viridiplantae</taxon>
        <taxon>Streptophyta</taxon>
        <taxon>Embryophyta</taxon>
        <taxon>Tracheophyta</taxon>
        <taxon>Spermatophyta</taxon>
        <taxon>Magnoliopsida</taxon>
        <taxon>eudicotyledons</taxon>
        <taxon>Gunneridae</taxon>
        <taxon>Pentapetalae</taxon>
        <taxon>asterids</taxon>
        <taxon>campanulids</taxon>
        <taxon>Asterales</taxon>
        <taxon>Asteraceae</taxon>
        <taxon>Cichorioideae</taxon>
        <taxon>Cichorieae</taxon>
        <taxon>Lactucinae</taxon>
        <taxon>Lactuca</taxon>
    </lineage>
</organism>
<feature type="domain" description="Peptidase A1" evidence="5">
    <location>
        <begin position="84"/>
        <end position="460"/>
    </location>
</feature>
<dbReference type="InterPro" id="IPR001461">
    <property type="entry name" value="Aspartic_peptidase_A1"/>
</dbReference>
<evidence type="ECO:0000259" key="5">
    <source>
        <dbReference type="PROSITE" id="PS51767"/>
    </source>
</evidence>
<dbReference type="FunFam" id="2.40.70.10:FF:000041">
    <property type="entry name" value="Basic 7S globulin"/>
    <property type="match status" value="1"/>
</dbReference>